<evidence type="ECO:0000313" key="1">
    <source>
        <dbReference type="EMBL" id="JAD50605.1"/>
    </source>
</evidence>
<dbReference type="AlphaFoldDB" id="A0A0A9ANZ5"/>
<reference evidence="1" key="2">
    <citation type="journal article" date="2015" name="Data Brief">
        <title>Shoot transcriptome of the giant reed, Arundo donax.</title>
        <authorList>
            <person name="Barrero R.A."/>
            <person name="Guerrero F.D."/>
            <person name="Moolhuijzen P."/>
            <person name="Goolsby J.A."/>
            <person name="Tidwell J."/>
            <person name="Bellgard S.E."/>
            <person name="Bellgard M.I."/>
        </authorList>
    </citation>
    <scope>NUCLEOTIDE SEQUENCE</scope>
    <source>
        <tissue evidence="1">Shoot tissue taken approximately 20 cm above the soil surface</tissue>
    </source>
</reference>
<reference evidence="1" key="1">
    <citation type="submission" date="2014-09" db="EMBL/GenBank/DDBJ databases">
        <authorList>
            <person name="Magalhaes I.L.F."/>
            <person name="Oliveira U."/>
            <person name="Santos F.R."/>
            <person name="Vidigal T.H.D.A."/>
            <person name="Brescovit A.D."/>
            <person name="Santos A.J."/>
        </authorList>
    </citation>
    <scope>NUCLEOTIDE SEQUENCE</scope>
    <source>
        <tissue evidence="1">Shoot tissue taken approximately 20 cm above the soil surface</tissue>
    </source>
</reference>
<sequence>MDQLSTSPSQYKLKISCSMYESLSS</sequence>
<dbReference type="EMBL" id="GBRH01247290">
    <property type="protein sequence ID" value="JAD50605.1"/>
    <property type="molecule type" value="Transcribed_RNA"/>
</dbReference>
<accession>A0A0A9ANZ5</accession>
<protein>
    <submittedName>
        <fullName evidence="1">Uncharacterized protein</fullName>
    </submittedName>
</protein>
<name>A0A0A9ANZ5_ARUDO</name>
<proteinExistence type="predicted"/>
<organism evidence="1">
    <name type="scientific">Arundo donax</name>
    <name type="common">Giant reed</name>
    <name type="synonym">Donax arundinaceus</name>
    <dbReference type="NCBI Taxonomy" id="35708"/>
    <lineage>
        <taxon>Eukaryota</taxon>
        <taxon>Viridiplantae</taxon>
        <taxon>Streptophyta</taxon>
        <taxon>Embryophyta</taxon>
        <taxon>Tracheophyta</taxon>
        <taxon>Spermatophyta</taxon>
        <taxon>Magnoliopsida</taxon>
        <taxon>Liliopsida</taxon>
        <taxon>Poales</taxon>
        <taxon>Poaceae</taxon>
        <taxon>PACMAD clade</taxon>
        <taxon>Arundinoideae</taxon>
        <taxon>Arundineae</taxon>
        <taxon>Arundo</taxon>
    </lineage>
</organism>